<dbReference type="EMBL" id="JACSDY010000002">
    <property type="protein sequence ID" value="KAF7434675.1"/>
    <property type="molecule type" value="Genomic_DNA"/>
</dbReference>
<name>A0A834UER9_VESPE</name>
<keyword evidence="2" id="KW-1133">Transmembrane helix</keyword>
<keyword evidence="2" id="KW-0812">Transmembrane</keyword>
<dbReference type="AlphaFoldDB" id="A0A834UER9"/>
<evidence type="ECO:0000313" key="3">
    <source>
        <dbReference type="EMBL" id="KAF7434675.1"/>
    </source>
</evidence>
<protein>
    <submittedName>
        <fullName evidence="3">Uncharacterized protein</fullName>
    </submittedName>
</protein>
<organism evidence="3 4">
    <name type="scientific">Vespula pensylvanica</name>
    <name type="common">Western yellow jacket</name>
    <name type="synonym">Wasp</name>
    <dbReference type="NCBI Taxonomy" id="30213"/>
    <lineage>
        <taxon>Eukaryota</taxon>
        <taxon>Metazoa</taxon>
        <taxon>Ecdysozoa</taxon>
        <taxon>Arthropoda</taxon>
        <taxon>Hexapoda</taxon>
        <taxon>Insecta</taxon>
        <taxon>Pterygota</taxon>
        <taxon>Neoptera</taxon>
        <taxon>Endopterygota</taxon>
        <taxon>Hymenoptera</taxon>
        <taxon>Apocrita</taxon>
        <taxon>Aculeata</taxon>
        <taxon>Vespoidea</taxon>
        <taxon>Vespidae</taxon>
        <taxon>Vespinae</taxon>
        <taxon>Vespula</taxon>
    </lineage>
</organism>
<feature type="transmembrane region" description="Helical" evidence="2">
    <location>
        <begin position="117"/>
        <end position="146"/>
    </location>
</feature>
<evidence type="ECO:0000313" key="4">
    <source>
        <dbReference type="Proteomes" id="UP000600918"/>
    </source>
</evidence>
<proteinExistence type="predicted"/>
<comment type="caution">
    <text evidence="3">The sequence shown here is derived from an EMBL/GenBank/DDBJ whole genome shotgun (WGS) entry which is preliminary data.</text>
</comment>
<evidence type="ECO:0000256" key="2">
    <source>
        <dbReference type="SAM" id="Phobius"/>
    </source>
</evidence>
<evidence type="ECO:0000256" key="1">
    <source>
        <dbReference type="SAM" id="MobiDB-lite"/>
    </source>
</evidence>
<gene>
    <name evidence="3" type="ORF">H0235_002866</name>
</gene>
<sequence>MKRHLRAQQMTNDARSRDVSEATRKTRIARENPTGICLLRVKHKRGGGMSLPKTNKSHCQLRRTAPVARPFASTGCRFRSLSPADMVSGTFPATMERALSWLPRATRRNELELLDRLSILQSVATVVAAAVAAAVAATAAVGALLLCRSDVVMAGINGTDLPL</sequence>
<feature type="region of interest" description="Disordered" evidence="1">
    <location>
        <begin position="1"/>
        <end position="25"/>
    </location>
</feature>
<accession>A0A834UER9</accession>
<keyword evidence="4" id="KW-1185">Reference proteome</keyword>
<feature type="compositionally biased region" description="Basic and acidic residues" evidence="1">
    <location>
        <begin position="14"/>
        <end position="25"/>
    </location>
</feature>
<keyword evidence="2" id="KW-0472">Membrane</keyword>
<dbReference type="Proteomes" id="UP000600918">
    <property type="component" value="Unassembled WGS sequence"/>
</dbReference>
<reference evidence="3" key="1">
    <citation type="journal article" date="2020" name="G3 (Bethesda)">
        <title>High-Quality Assemblies for Three Invasive Social Wasps from the &lt;i&gt;Vespula&lt;/i&gt; Genus.</title>
        <authorList>
            <person name="Harrop T.W.R."/>
            <person name="Guhlin J."/>
            <person name="McLaughlin G.M."/>
            <person name="Permina E."/>
            <person name="Stockwell P."/>
            <person name="Gilligan J."/>
            <person name="Le Lec M.F."/>
            <person name="Gruber M.A.M."/>
            <person name="Quinn O."/>
            <person name="Lovegrove M."/>
            <person name="Duncan E.J."/>
            <person name="Remnant E.J."/>
            <person name="Van Eeckhoven J."/>
            <person name="Graham B."/>
            <person name="Knapp R.A."/>
            <person name="Langford K.W."/>
            <person name="Kronenberg Z."/>
            <person name="Press M.O."/>
            <person name="Eacker S.M."/>
            <person name="Wilson-Rankin E.E."/>
            <person name="Purcell J."/>
            <person name="Lester P.J."/>
            <person name="Dearden P.K."/>
        </authorList>
    </citation>
    <scope>NUCLEOTIDE SEQUENCE</scope>
    <source>
        <strain evidence="3">Volc-1</strain>
    </source>
</reference>